<dbReference type="EMBL" id="JACNYL010000001">
    <property type="protein sequence ID" value="MBD1421014.1"/>
    <property type="molecule type" value="Genomic_DNA"/>
</dbReference>
<accession>A0ABR7XPB5</accession>
<evidence type="ECO:0000313" key="1">
    <source>
        <dbReference type="EMBL" id="MBD1421014.1"/>
    </source>
</evidence>
<organism evidence="1 2">
    <name type="scientific">Sphingobacterium chuzhouense</name>
    <dbReference type="NCBI Taxonomy" id="1742264"/>
    <lineage>
        <taxon>Bacteria</taxon>
        <taxon>Pseudomonadati</taxon>
        <taxon>Bacteroidota</taxon>
        <taxon>Sphingobacteriia</taxon>
        <taxon>Sphingobacteriales</taxon>
        <taxon>Sphingobacteriaceae</taxon>
        <taxon>Sphingobacterium</taxon>
    </lineage>
</organism>
<gene>
    <name evidence="1" type="ORF">H8B21_05435</name>
</gene>
<keyword evidence="2" id="KW-1185">Reference proteome</keyword>
<name>A0ABR7XPB5_9SPHI</name>
<dbReference type="Proteomes" id="UP000651112">
    <property type="component" value="Unassembled WGS sequence"/>
</dbReference>
<protein>
    <submittedName>
        <fullName evidence="1">Uncharacterized protein</fullName>
    </submittedName>
</protein>
<comment type="caution">
    <text evidence="1">The sequence shown here is derived from an EMBL/GenBank/DDBJ whole genome shotgun (WGS) entry which is preliminary data.</text>
</comment>
<evidence type="ECO:0000313" key="2">
    <source>
        <dbReference type="Proteomes" id="UP000651112"/>
    </source>
</evidence>
<proteinExistence type="predicted"/>
<sequence>MIPTYHDIYIPRYLDIKYPDIQSFRYPAHCLSGYTIGYTRDRPFGWPTCPSVNHFSDPRILLLSVVTLPAEQHRAGYLWTKDLPHEDLDWRPPYDGRMSIAPPLTLPGQKGPIFPKKIGASGGWAEPHLLAFTVP</sequence>
<dbReference type="RefSeq" id="WP_190312733.1">
    <property type="nucleotide sequence ID" value="NZ_JACNYL010000001.1"/>
</dbReference>
<reference evidence="1 2" key="1">
    <citation type="submission" date="2020-08" db="EMBL/GenBank/DDBJ databases">
        <title>Sphingobacterium sp. DN00404 isolated from aquaculture water.</title>
        <authorList>
            <person name="Zhang M."/>
        </authorList>
    </citation>
    <scope>NUCLEOTIDE SEQUENCE [LARGE SCALE GENOMIC DNA]</scope>
    <source>
        <strain evidence="1 2">KCTC 42746</strain>
    </source>
</reference>